<proteinExistence type="predicted"/>
<reference evidence="2" key="2">
    <citation type="submission" date="2020-09" db="EMBL/GenBank/DDBJ databases">
        <authorList>
            <person name="Sun Q."/>
            <person name="Zhou Y."/>
        </authorList>
    </citation>
    <scope>NUCLEOTIDE SEQUENCE</scope>
    <source>
        <strain evidence="2">CGMCC 1.15290</strain>
    </source>
</reference>
<comment type="caution">
    <text evidence="2">The sequence shown here is derived from an EMBL/GenBank/DDBJ whole genome shotgun (WGS) entry which is preliminary data.</text>
</comment>
<dbReference type="SUPFAM" id="SSF101874">
    <property type="entry name" value="YceI-like"/>
    <property type="match status" value="1"/>
</dbReference>
<dbReference type="Pfam" id="PF04264">
    <property type="entry name" value="YceI"/>
    <property type="match status" value="1"/>
</dbReference>
<dbReference type="Gene3D" id="2.40.128.110">
    <property type="entry name" value="Lipid/polyisoprenoid-binding, YceI-like"/>
    <property type="match status" value="1"/>
</dbReference>
<evidence type="ECO:0000313" key="2">
    <source>
        <dbReference type="EMBL" id="GGH60262.1"/>
    </source>
</evidence>
<dbReference type="SMART" id="SM00867">
    <property type="entry name" value="YceI"/>
    <property type="match status" value="1"/>
</dbReference>
<keyword evidence="3" id="KW-1185">Reference proteome</keyword>
<gene>
    <name evidence="2" type="ORF">GCM10011379_07920</name>
</gene>
<sequence>MSVASFAQTWSVDKGHSRLGFGITHMGISLFEGNFKSYDATITSSKEDFSDAVFEVSADVASINTDNERRDGHVKSADMLDAEKFPKLTFKSTSISKVADKKYKVVGDLTFHGVTKPVTLEVVYNATITNPQSKKQIAGFRITGSFKRSDFGIAPGFNTSMLSDDVQLLANGEFAKN</sequence>
<dbReference type="Proteomes" id="UP000627292">
    <property type="component" value="Unassembled WGS sequence"/>
</dbReference>
<feature type="domain" description="Lipid/polyisoprenoid-binding YceI-like" evidence="1">
    <location>
        <begin position="9"/>
        <end position="175"/>
    </location>
</feature>
<dbReference type="InterPro" id="IPR007372">
    <property type="entry name" value="Lipid/polyisoprenoid-bd_YceI"/>
</dbReference>
<dbReference type="AlphaFoldDB" id="A0A917MRY9"/>
<dbReference type="EMBL" id="BMIB01000001">
    <property type="protein sequence ID" value="GGH60262.1"/>
    <property type="molecule type" value="Genomic_DNA"/>
</dbReference>
<dbReference type="PANTHER" id="PTHR34406">
    <property type="entry name" value="PROTEIN YCEI"/>
    <property type="match status" value="1"/>
</dbReference>
<protein>
    <recommendedName>
        <fullName evidence="1">Lipid/polyisoprenoid-binding YceI-like domain-containing protein</fullName>
    </recommendedName>
</protein>
<organism evidence="2 3">
    <name type="scientific">Filimonas zeae</name>
    <dbReference type="NCBI Taxonomy" id="1737353"/>
    <lineage>
        <taxon>Bacteria</taxon>
        <taxon>Pseudomonadati</taxon>
        <taxon>Bacteroidota</taxon>
        <taxon>Chitinophagia</taxon>
        <taxon>Chitinophagales</taxon>
        <taxon>Chitinophagaceae</taxon>
        <taxon>Filimonas</taxon>
    </lineage>
</organism>
<dbReference type="PANTHER" id="PTHR34406:SF1">
    <property type="entry name" value="PROTEIN YCEI"/>
    <property type="match status" value="1"/>
</dbReference>
<accession>A0A917MRY9</accession>
<reference evidence="2" key="1">
    <citation type="journal article" date="2014" name="Int. J. Syst. Evol. Microbiol.">
        <title>Complete genome sequence of Corynebacterium casei LMG S-19264T (=DSM 44701T), isolated from a smear-ripened cheese.</title>
        <authorList>
            <consortium name="US DOE Joint Genome Institute (JGI-PGF)"/>
            <person name="Walter F."/>
            <person name="Albersmeier A."/>
            <person name="Kalinowski J."/>
            <person name="Ruckert C."/>
        </authorList>
    </citation>
    <scope>NUCLEOTIDE SEQUENCE</scope>
    <source>
        <strain evidence="2">CGMCC 1.15290</strain>
    </source>
</reference>
<evidence type="ECO:0000313" key="3">
    <source>
        <dbReference type="Proteomes" id="UP000627292"/>
    </source>
</evidence>
<evidence type="ECO:0000259" key="1">
    <source>
        <dbReference type="SMART" id="SM00867"/>
    </source>
</evidence>
<name>A0A917MRY9_9BACT</name>
<dbReference type="InterPro" id="IPR036761">
    <property type="entry name" value="TTHA0802/YceI-like_sf"/>
</dbReference>